<feature type="domain" description="Protein kinase" evidence="2">
    <location>
        <begin position="226"/>
        <end position="502"/>
    </location>
</feature>
<name>A0ABV6VZE8_9ACTN</name>
<dbReference type="SMART" id="SM00220">
    <property type="entry name" value="S_TKc"/>
    <property type="match status" value="1"/>
</dbReference>
<evidence type="ECO:0000256" key="1">
    <source>
        <dbReference type="SAM" id="MobiDB-lite"/>
    </source>
</evidence>
<proteinExistence type="predicted"/>
<feature type="region of interest" description="Disordered" evidence="1">
    <location>
        <begin position="179"/>
        <end position="213"/>
    </location>
</feature>
<sequence>MQNPWLLMADDEFYTPVRPGSGAPTTPLTPAGLPSGWSGHDHSVWRHWSPPAGPGAEQGWKVHVSAVPQRLAEVLDRVAAACFALDVAFKHLGSADYFLMLHQKHSSRVQAGKFCAAYPGDAHTARLLMERLTLDLADEEGAYVLTDRRFGPSKVVHYRYGAFTRRERLRLDGTSEPLVRDAEGNDVPDERRPSFVLPAGIEDPFLGNRPPRGPARGGPALLNDRFQVQEAIRHSNGGGTYQALDTRTGATVFVKEARARNGYGADWTDARERLRQEHRSLRTVHEQAPGVCPEPLDYFGHWEHEFLVTEFVPGHPLFRWSAVHQVLPQLDTDPRRRAEYLARVERLLDSLRSALDRLHAIGLRFGDLSHGNVLVQDDDTVRLIDFETATALSEPPVQLGTIGYAAPAELLAAGVDGDEYGFSALAMLLLFPLARPLQVDPVGRLELHRRDLDRHLPIPERLWEQATRFYRPGSGATTAAPAVPDTPFPLPTAAELDARPLASLTALGDGLAAGLVAMARPEQADWVFPPGPDGYAANTHCLAHGTAGVLHALHHWGAAVPEEILTRFRRDALAAADALPPGLQAGAAGLAWTLAELGRPEEAELLLDHAQRHPLLARSALLGHGSAGVGMARLLLHRLHGDPGQLKAAASIADALLGTGLDALDAEAGTPGLDQGRSGVALFLHELGRDTGEHRYHAAARRLVHAELDQAEDCGEDGLRFNDGGGRRVITYLTIGSAGVATALTRLAADLGDERCATALPRVLVPCRATSSVEPGLYTGVGSWAYAHAEHADHAGGPDDRATAVRIATSLAKYTVRFGGGLRVLGSFEPRYHADLATGSAGVLLALARVVKGPPASLFLPDV</sequence>
<dbReference type="InterPro" id="IPR057929">
    <property type="entry name" value="RamC_N"/>
</dbReference>
<dbReference type="Pfam" id="PF00069">
    <property type="entry name" value="Pkinase"/>
    <property type="match status" value="1"/>
</dbReference>
<reference evidence="3 4" key="1">
    <citation type="submission" date="2024-09" db="EMBL/GenBank/DDBJ databases">
        <authorList>
            <person name="Lee S.D."/>
        </authorList>
    </citation>
    <scope>NUCLEOTIDE SEQUENCE [LARGE SCALE GENOMIC DNA]</scope>
    <source>
        <strain evidence="3 4">N8-3</strain>
    </source>
</reference>
<dbReference type="Pfam" id="PF25816">
    <property type="entry name" value="RamC_N"/>
    <property type="match status" value="1"/>
</dbReference>
<dbReference type="InterPro" id="IPR000719">
    <property type="entry name" value="Prot_kinase_dom"/>
</dbReference>
<organism evidence="3 4">
    <name type="scientific">Streptacidiphilus cavernicola</name>
    <dbReference type="NCBI Taxonomy" id="3342716"/>
    <lineage>
        <taxon>Bacteria</taxon>
        <taxon>Bacillati</taxon>
        <taxon>Actinomycetota</taxon>
        <taxon>Actinomycetes</taxon>
        <taxon>Kitasatosporales</taxon>
        <taxon>Streptomycetaceae</taxon>
        <taxon>Streptacidiphilus</taxon>
    </lineage>
</organism>
<dbReference type="CDD" id="cd04791">
    <property type="entry name" value="LanC_SerThrkinase"/>
    <property type="match status" value="1"/>
</dbReference>
<keyword evidence="4" id="KW-1185">Reference proteome</keyword>
<dbReference type="Proteomes" id="UP001592531">
    <property type="component" value="Unassembled WGS sequence"/>
</dbReference>
<dbReference type="InterPro" id="IPR007822">
    <property type="entry name" value="LANC-like"/>
</dbReference>
<dbReference type="SMART" id="SM01260">
    <property type="entry name" value="LANC_like"/>
    <property type="match status" value="1"/>
</dbReference>
<accession>A0ABV6VZE8</accession>
<dbReference type="InterPro" id="IPR012341">
    <property type="entry name" value="6hp_glycosidase-like_sf"/>
</dbReference>
<dbReference type="RefSeq" id="WP_380537960.1">
    <property type="nucleotide sequence ID" value="NZ_JBHFAB010000015.1"/>
</dbReference>
<evidence type="ECO:0000259" key="2">
    <source>
        <dbReference type="PROSITE" id="PS50011"/>
    </source>
</evidence>
<gene>
    <name evidence="3" type="primary">lanKC</name>
    <name evidence="3" type="ORF">ACEZDE_20780</name>
</gene>
<dbReference type="SUPFAM" id="SSF158745">
    <property type="entry name" value="LanC-like"/>
    <property type="match status" value="1"/>
</dbReference>
<dbReference type="PROSITE" id="PS50011">
    <property type="entry name" value="PROTEIN_KINASE_DOM"/>
    <property type="match status" value="1"/>
</dbReference>
<evidence type="ECO:0000313" key="3">
    <source>
        <dbReference type="EMBL" id="MFC1419048.1"/>
    </source>
</evidence>
<dbReference type="InterPro" id="IPR053524">
    <property type="entry name" value="Aerial_hyphae_peptide-synth"/>
</dbReference>
<dbReference type="Gene3D" id="1.50.10.20">
    <property type="match status" value="1"/>
</dbReference>
<protein>
    <submittedName>
        <fullName evidence="3">Class III lanthionine synthetase LanKC</fullName>
    </submittedName>
</protein>
<feature type="compositionally biased region" description="Basic and acidic residues" evidence="1">
    <location>
        <begin position="179"/>
        <end position="193"/>
    </location>
</feature>
<dbReference type="NCBIfam" id="NF038151">
    <property type="entry name" value="lanthi_synth_III"/>
    <property type="match status" value="1"/>
</dbReference>
<dbReference type="InterPro" id="IPR011009">
    <property type="entry name" value="Kinase-like_dom_sf"/>
</dbReference>
<dbReference type="Gene3D" id="1.50.10.10">
    <property type="match status" value="1"/>
</dbReference>
<dbReference type="InterPro" id="IPR058053">
    <property type="entry name" value="RamC_C"/>
</dbReference>
<dbReference type="Gene3D" id="1.10.510.10">
    <property type="entry name" value="Transferase(Phosphotransferase) domain 1"/>
    <property type="match status" value="1"/>
</dbReference>
<evidence type="ECO:0000313" key="4">
    <source>
        <dbReference type="Proteomes" id="UP001592531"/>
    </source>
</evidence>
<dbReference type="EMBL" id="JBHFAB010000015">
    <property type="protein sequence ID" value="MFC1419048.1"/>
    <property type="molecule type" value="Genomic_DNA"/>
</dbReference>
<comment type="caution">
    <text evidence="3">The sequence shown here is derived from an EMBL/GenBank/DDBJ whole genome shotgun (WGS) entry which is preliminary data.</text>
</comment>
<dbReference type="SUPFAM" id="SSF56112">
    <property type="entry name" value="Protein kinase-like (PK-like)"/>
    <property type="match status" value="1"/>
</dbReference>